<keyword evidence="1" id="KW-1133">Transmembrane helix</keyword>
<comment type="caution">
    <text evidence="2">The sequence shown here is derived from an EMBL/GenBank/DDBJ whole genome shotgun (WGS) entry which is preliminary data.</text>
</comment>
<evidence type="ECO:0000256" key="1">
    <source>
        <dbReference type="SAM" id="Phobius"/>
    </source>
</evidence>
<reference evidence="2" key="1">
    <citation type="journal article" date="2015" name="Nature">
        <title>rRNA introns, odd ribosomes, and small enigmatic genomes across a large radiation of phyla.</title>
        <authorList>
            <person name="Brown C.T."/>
            <person name="Hug L.A."/>
            <person name="Thomas B.C."/>
            <person name="Sharon I."/>
            <person name="Castelle C.J."/>
            <person name="Singh A."/>
            <person name="Wilkins M.J."/>
            <person name="Williams K.H."/>
            <person name="Banfield J.F."/>
        </authorList>
    </citation>
    <scope>NUCLEOTIDE SEQUENCE [LARGE SCALE GENOMIC DNA]</scope>
</reference>
<name>A0A0G1S4H2_9BACT</name>
<dbReference type="AlphaFoldDB" id="A0A0G1S4H2"/>
<feature type="transmembrane region" description="Helical" evidence="1">
    <location>
        <begin position="20"/>
        <end position="40"/>
    </location>
</feature>
<dbReference type="EMBL" id="LCNW01000013">
    <property type="protein sequence ID" value="KKU64399.1"/>
    <property type="molecule type" value="Genomic_DNA"/>
</dbReference>
<keyword evidence="1" id="KW-0812">Transmembrane</keyword>
<accession>A0A0G1S4H2</accession>
<keyword evidence="1" id="KW-0472">Membrane</keyword>
<evidence type="ECO:0000313" key="3">
    <source>
        <dbReference type="Proteomes" id="UP000034501"/>
    </source>
</evidence>
<sequence length="348" mass="38362">MTSLTRVSITARKIIRYGIFLTIFLIVGKILFDIGSGIYLRVFPPPPPPPTVSFGKLPKISFPEKEGPNLTFNLETPEGGLPTLAPQAKVYFMPKLAPTLLSLDVAKDKAVALGFNPNEQEISQTVYRFPHKENPETLEINIATGIFSISYDLKADSSPIERRPPAPEIAASMVRSYLSSAELFPEDLTGITAHEFLKIEGDKFVSALALSEANLVKINFFRKNYDELPALTPDPGSGNVWFMVSGAQQRNKQVIAGQFHYFPVDESQSSTYPIKAAQAAWDEFNAGGAYVAANGLNAEGDNVKIRRIYLAYYDPGVTAEFFQPIIVFEGDRGFIAYLPAVTAEYYGE</sequence>
<gene>
    <name evidence="2" type="ORF">UX88_C0013G0009</name>
</gene>
<evidence type="ECO:0000313" key="2">
    <source>
        <dbReference type="EMBL" id="KKU64399.1"/>
    </source>
</evidence>
<protein>
    <submittedName>
        <fullName evidence="2">Uncharacterized protein</fullName>
    </submittedName>
</protein>
<proteinExistence type="predicted"/>
<dbReference type="Proteomes" id="UP000034501">
    <property type="component" value="Unassembled WGS sequence"/>
</dbReference>
<organism evidence="2 3">
    <name type="scientific">Candidatus Woesebacteria bacterium GW2011_GWC2_47_16</name>
    <dbReference type="NCBI Taxonomy" id="1618590"/>
    <lineage>
        <taxon>Bacteria</taxon>
        <taxon>Candidatus Woeseibacteriota</taxon>
    </lineage>
</organism>